<dbReference type="EMBL" id="JADBEM010000001">
    <property type="protein sequence ID" value="MBE1606230.1"/>
    <property type="molecule type" value="Genomic_DNA"/>
</dbReference>
<organism evidence="1 2">
    <name type="scientific">Actinopolymorpha pittospori</name>
    <dbReference type="NCBI Taxonomy" id="648752"/>
    <lineage>
        <taxon>Bacteria</taxon>
        <taxon>Bacillati</taxon>
        <taxon>Actinomycetota</taxon>
        <taxon>Actinomycetes</taxon>
        <taxon>Propionibacteriales</taxon>
        <taxon>Actinopolymorphaceae</taxon>
        <taxon>Actinopolymorpha</taxon>
    </lineage>
</organism>
<evidence type="ECO:0008006" key="3">
    <source>
        <dbReference type="Google" id="ProtNLM"/>
    </source>
</evidence>
<dbReference type="RefSeq" id="WP_192750393.1">
    <property type="nucleotide sequence ID" value="NZ_BAABJL010000011.1"/>
</dbReference>
<keyword evidence="2" id="KW-1185">Reference proteome</keyword>
<protein>
    <recommendedName>
        <fullName evidence="3">Holliday junction resolvase</fullName>
    </recommendedName>
</protein>
<sequence>MSNPAKARGTRWETALVRALAAFWQLRYGLKPFKPRQEGRNDVGDLQGFSPFIGQAKDWASWQDAIREGLDGAERQRLNAGEAYGVAFVKRARRPVGAGYAVMTVATWARLLIRLRRAEYLLTRHAPEAFAAHAAETAADLAEDFPS</sequence>
<comment type="caution">
    <text evidence="1">The sequence shown here is derived from an EMBL/GenBank/DDBJ whole genome shotgun (WGS) entry which is preliminary data.</text>
</comment>
<name>A0A927MSS2_9ACTN</name>
<reference evidence="1" key="1">
    <citation type="submission" date="2020-10" db="EMBL/GenBank/DDBJ databases">
        <title>Sequencing the genomes of 1000 actinobacteria strains.</title>
        <authorList>
            <person name="Klenk H.-P."/>
        </authorList>
    </citation>
    <scope>NUCLEOTIDE SEQUENCE</scope>
    <source>
        <strain evidence="1">DSM 45354</strain>
    </source>
</reference>
<evidence type="ECO:0000313" key="1">
    <source>
        <dbReference type="EMBL" id="MBE1606230.1"/>
    </source>
</evidence>
<accession>A0A927MSS2</accession>
<dbReference type="AlphaFoldDB" id="A0A927MSS2"/>
<proteinExistence type="predicted"/>
<evidence type="ECO:0000313" key="2">
    <source>
        <dbReference type="Proteomes" id="UP000638648"/>
    </source>
</evidence>
<dbReference type="Proteomes" id="UP000638648">
    <property type="component" value="Unassembled WGS sequence"/>
</dbReference>
<gene>
    <name evidence="1" type="ORF">HEB94_003078</name>
</gene>